<name>A0A918Q8Z1_9CAUL</name>
<dbReference type="PANTHER" id="PTHR21660:SF1">
    <property type="entry name" value="ACYL-COENZYME A THIOESTERASE 13"/>
    <property type="match status" value="1"/>
</dbReference>
<keyword evidence="5" id="KW-1185">Reference proteome</keyword>
<evidence type="ECO:0000259" key="3">
    <source>
        <dbReference type="Pfam" id="PF03061"/>
    </source>
</evidence>
<dbReference type="SUPFAM" id="SSF54637">
    <property type="entry name" value="Thioesterase/thiol ester dehydrase-isomerase"/>
    <property type="match status" value="1"/>
</dbReference>
<dbReference type="InterPro" id="IPR006683">
    <property type="entry name" value="Thioestr_dom"/>
</dbReference>
<dbReference type="NCBIfam" id="TIGR00369">
    <property type="entry name" value="unchar_dom_1"/>
    <property type="match status" value="1"/>
</dbReference>
<keyword evidence="2" id="KW-0378">Hydrolase</keyword>
<dbReference type="InterPro" id="IPR003736">
    <property type="entry name" value="PAAI_dom"/>
</dbReference>
<evidence type="ECO:0000256" key="1">
    <source>
        <dbReference type="ARBA" id="ARBA00008324"/>
    </source>
</evidence>
<dbReference type="Pfam" id="PF03061">
    <property type="entry name" value="4HBT"/>
    <property type="match status" value="1"/>
</dbReference>
<proteinExistence type="inferred from homology"/>
<dbReference type="AlphaFoldDB" id="A0A918Q8Z1"/>
<reference evidence="4" key="2">
    <citation type="submission" date="2020-09" db="EMBL/GenBank/DDBJ databases">
        <authorList>
            <person name="Sun Q."/>
            <person name="Kim S."/>
        </authorList>
    </citation>
    <scope>NUCLEOTIDE SEQUENCE</scope>
    <source>
        <strain evidence="4">KCTC 32296</strain>
    </source>
</reference>
<dbReference type="InterPro" id="IPR039298">
    <property type="entry name" value="ACOT13"/>
</dbReference>
<feature type="domain" description="Thioesterase" evidence="3">
    <location>
        <begin position="60"/>
        <end position="132"/>
    </location>
</feature>
<evidence type="ECO:0000256" key="2">
    <source>
        <dbReference type="ARBA" id="ARBA00022801"/>
    </source>
</evidence>
<dbReference type="CDD" id="cd03443">
    <property type="entry name" value="PaaI_thioesterase"/>
    <property type="match status" value="1"/>
</dbReference>
<protein>
    <submittedName>
        <fullName evidence="4">Thioesterase</fullName>
    </submittedName>
</protein>
<accession>A0A918Q8Z1</accession>
<dbReference type="EMBL" id="BMZB01000003">
    <property type="protein sequence ID" value="GGZ36112.1"/>
    <property type="molecule type" value="Genomic_DNA"/>
</dbReference>
<dbReference type="InterPro" id="IPR029069">
    <property type="entry name" value="HotDog_dom_sf"/>
</dbReference>
<evidence type="ECO:0000313" key="4">
    <source>
        <dbReference type="EMBL" id="GGZ36112.1"/>
    </source>
</evidence>
<dbReference type="RefSeq" id="WP_229807719.1">
    <property type="nucleotide sequence ID" value="NZ_BMZB01000003.1"/>
</dbReference>
<dbReference type="PANTHER" id="PTHR21660">
    <property type="entry name" value="THIOESTERASE SUPERFAMILY MEMBER-RELATED"/>
    <property type="match status" value="1"/>
</dbReference>
<dbReference type="Proteomes" id="UP000662572">
    <property type="component" value="Unassembled WGS sequence"/>
</dbReference>
<reference evidence="4" key="1">
    <citation type="journal article" date="2014" name="Int. J. Syst. Evol. Microbiol.">
        <title>Complete genome sequence of Corynebacterium casei LMG S-19264T (=DSM 44701T), isolated from a smear-ripened cheese.</title>
        <authorList>
            <consortium name="US DOE Joint Genome Institute (JGI-PGF)"/>
            <person name="Walter F."/>
            <person name="Albersmeier A."/>
            <person name="Kalinowski J."/>
            <person name="Ruckert C."/>
        </authorList>
    </citation>
    <scope>NUCLEOTIDE SEQUENCE</scope>
    <source>
        <strain evidence="4">KCTC 32296</strain>
    </source>
</reference>
<evidence type="ECO:0000313" key="5">
    <source>
        <dbReference type="Proteomes" id="UP000662572"/>
    </source>
</evidence>
<sequence length="145" mass="15799">MADNLSLEPVMIEDGEFKGWFLSPKQDPYVKLIGPFYYQFDDAGHMRVAMKVDERHMNGGGIMHGGSMLSLADTALFAFAVGDLEGSRGVTMQLDSQFLNPGNVGDIVIATGEVVRSGRTTIFARGMLHVGDKPIIAFSGVIRKF</sequence>
<comment type="caution">
    <text evidence="4">The sequence shown here is derived from an EMBL/GenBank/DDBJ whole genome shotgun (WGS) entry which is preliminary data.</text>
</comment>
<comment type="similarity">
    <text evidence="1">Belongs to the thioesterase PaaI family.</text>
</comment>
<dbReference type="Gene3D" id="3.10.129.10">
    <property type="entry name" value="Hotdog Thioesterase"/>
    <property type="match status" value="1"/>
</dbReference>
<gene>
    <name evidence="4" type="ORF">GCM10011273_22990</name>
</gene>
<organism evidence="4 5">
    <name type="scientific">Asticcacaulis endophyticus</name>
    <dbReference type="NCBI Taxonomy" id="1395890"/>
    <lineage>
        <taxon>Bacteria</taxon>
        <taxon>Pseudomonadati</taxon>
        <taxon>Pseudomonadota</taxon>
        <taxon>Alphaproteobacteria</taxon>
        <taxon>Caulobacterales</taxon>
        <taxon>Caulobacteraceae</taxon>
        <taxon>Asticcacaulis</taxon>
    </lineage>
</organism>
<dbReference type="GO" id="GO:0047617">
    <property type="term" value="F:fatty acyl-CoA hydrolase activity"/>
    <property type="evidence" value="ECO:0007669"/>
    <property type="project" value="InterPro"/>
</dbReference>